<dbReference type="InterPro" id="IPR006059">
    <property type="entry name" value="SBP"/>
</dbReference>
<evidence type="ECO:0008006" key="2">
    <source>
        <dbReference type="Google" id="ProtNLM"/>
    </source>
</evidence>
<reference evidence="1" key="1">
    <citation type="submission" date="2014-06" db="EMBL/GenBank/DDBJ databases">
        <title>Key roles for freshwater Actinobacteria revealed by deep metagenomic sequencing.</title>
        <authorList>
            <person name="Ghai R."/>
            <person name="Mizuno C.M."/>
            <person name="Picazo A."/>
            <person name="Camacho A."/>
            <person name="Rodriguez-Valera F."/>
        </authorList>
    </citation>
    <scope>NUCLEOTIDE SEQUENCE</scope>
</reference>
<dbReference type="Gene3D" id="3.40.190.10">
    <property type="entry name" value="Periplasmic binding protein-like II"/>
    <property type="match status" value="2"/>
</dbReference>
<organism evidence="1">
    <name type="scientific">freshwater metagenome</name>
    <dbReference type="NCBI Taxonomy" id="449393"/>
    <lineage>
        <taxon>unclassified sequences</taxon>
        <taxon>metagenomes</taxon>
        <taxon>ecological metagenomes</taxon>
    </lineage>
</organism>
<comment type="caution">
    <text evidence="1">The sequence shown here is derived from an EMBL/GenBank/DDBJ whole genome shotgun (WGS) entry which is preliminary data.</text>
</comment>
<dbReference type="PANTHER" id="PTHR43649:SF12">
    <property type="entry name" value="DIACETYLCHITOBIOSE BINDING PROTEIN DASA"/>
    <property type="match status" value="1"/>
</dbReference>
<accession>A0A094Q6L1</accession>
<dbReference type="Pfam" id="PF13416">
    <property type="entry name" value="SBP_bac_8"/>
    <property type="match status" value="1"/>
</dbReference>
<dbReference type="AlphaFoldDB" id="A0A094Q6L1"/>
<sequence>MTAEFNSNRIKLKGSTWGHERGYASLKALNADHSNLFPADVDWDVRTLQQFADQSMSELSKKYDMIVFDHPWTGEIAAKEYFYPLDQFLSKEFLAEQEANSVGKSYESYIWKGHIYGLQIDTAGHVSAARSDLLAKNGLKRPNTWTEALEFAKKLFAEKKPLLALPLDPVNIWCFFMTLAANQKIEAYRDGKQVLPDTKSLEILNFIIELGKYGPKEAYDWNPIHLLNEMSTGDDVMYCPALFGYSNYGMAGFKKNLIEFGSIPSSGFGSIGGILGGAGIGITKSCKNPEIAAKVIEVIGSPKIQRTLYATTGGQSGHRSAWLDQDLNAFTNNFYANTLDTLDNSYLRPRFPGFIEIQTDSGDILAEAVYGKISPEKAVQGINKIYQDQLKKWADFL</sequence>
<evidence type="ECO:0000313" key="1">
    <source>
        <dbReference type="EMBL" id="KGA17749.1"/>
    </source>
</evidence>
<gene>
    <name evidence="1" type="ORF">GM51_9720</name>
</gene>
<dbReference type="SUPFAM" id="SSF53850">
    <property type="entry name" value="Periplasmic binding protein-like II"/>
    <property type="match status" value="1"/>
</dbReference>
<dbReference type="PANTHER" id="PTHR43649">
    <property type="entry name" value="ARABINOSE-BINDING PROTEIN-RELATED"/>
    <property type="match status" value="1"/>
</dbReference>
<name>A0A094Q6L1_9ZZZZ</name>
<dbReference type="EMBL" id="JNSL01000055">
    <property type="protein sequence ID" value="KGA17749.1"/>
    <property type="molecule type" value="Genomic_DNA"/>
</dbReference>
<protein>
    <recommendedName>
        <fullName evidence="2">ABC transporter substrate-binding protein</fullName>
    </recommendedName>
</protein>
<dbReference type="InterPro" id="IPR050490">
    <property type="entry name" value="Bact_solute-bd_prot1"/>
</dbReference>
<proteinExistence type="predicted"/>